<keyword evidence="1" id="KW-1133">Transmembrane helix</keyword>
<organism evidence="2 3">
    <name type="scientific">Phytohabitans maris</name>
    <dbReference type="NCBI Taxonomy" id="3071409"/>
    <lineage>
        <taxon>Bacteria</taxon>
        <taxon>Bacillati</taxon>
        <taxon>Actinomycetota</taxon>
        <taxon>Actinomycetes</taxon>
        <taxon>Micromonosporales</taxon>
        <taxon>Micromonosporaceae</taxon>
    </lineage>
</organism>
<name>A0ABU0ZNX8_9ACTN</name>
<protein>
    <submittedName>
        <fullName evidence="2">Uncharacterized protein</fullName>
    </submittedName>
</protein>
<keyword evidence="1" id="KW-0812">Transmembrane</keyword>
<sequence length="320" mass="33699">MFEASLGVLLVLTLLAFVGWTGYRAALVGGACLVLAGGGLALQEMVRWMPADQAELLTYQFGTVAVAAVVAIPFGMRRFIIHGYASVFTAGVFAAVSFGILLFAELSPFTRVVVEASMTILVLIAADIVGSVWLSRRAADGTHIPIRRLWRSCMLIALAGILANAVGGTTPWLWLALGSLFLSIVCFATAVQLAIFTVILVRNGPYARAWAVRSSRTRRATTVDLLVCVAAAAGALTLVCVALALPEVVQPPAPVVIALLVGGVACIIAGGQTLVRVLDRAAYHKFHPEAPASPRVASALRGLARSEPVYRLLPGIAERS</sequence>
<feature type="transmembrane region" description="Helical" evidence="1">
    <location>
        <begin position="222"/>
        <end position="245"/>
    </location>
</feature>
<evidence type="ECO:0000313" key="2">
    <source>
        <dbReference type="EMBL" id="MDQ7908742.1"/>
    </source>
</evidence>
<dbReference type="Proteomes" id="UP001230908">
    <property type="component" value="Unassembled WGS sequence"/>
</dbReference>
<dbReference type="RefSeq" id="WP_308716009.1">
    <property type="nucleotide sequence ID" value="NZ_JAVHUY010000033.1"/>
</dbReference>
<evidence type="ECO:0000256" key="1">
    <source>
        <dbReference type="SAM" id="Phobius"/>
    </source>
</evidence>
<accession>A0ABU0ZNX8</accession>
<feature type="transmembrane region" description="Helical" evidence="1">
    <location>
        <begin position="257"/>
        <end position="278"/>
    </location>
</feature>
<feature type="transmembrane region" description="Helical" evidence="1">
    <location>
        <begin position="155"/>
        <end position="174"/>
    </location>
</feature>
<feature type="transmembrane region" description="Helical" evidence="1">
    <location>
        <begin position="180"/>
        <end position="201"/>
    </location>
</feature>
<comment type="caution">
    <text evidence="2">The sequence shown here is derived from an EMBL/GenBank/DDBJ whole genome shotgun (WGS) entry which is preliminary data.</text>
</comment>
<dbReference type="EMBL" id="JAVHUY010000033">
    <property type="protein sequence ID" value="MDQ7908742.1"/>
    <property type="molecule type" value="Genomic_DNA"/>
</dbReference>
<keyword evidence="3" id="KW-1185">Reference proteome</keyword>
<feature type="transmembrane region" description="Helical" evidence="1">
    <location>
        <begin position="56"/>
        <end position="76"/>
    </location>
</feature>
<evidence type="ECO:0000313" key="3">
    <source>
        <dbReference type="Proteomes" id="UP001230908"/>
    </source>
</evidence>
<proteinExistence type="predicted"/>
<keyword evidence="1" id="KW-0472">Membrane</keyword>
<reference evidence="2 3" key="1">
    <citation type="submission" date="2023-08" db="EMBL/GenBank/DDBJ databases">
        <title>Phytohabitans sansha sp. nov., isolated from marine sediment.</title>
        <authorList>
            <person name="Zhao Y."/>
            <person name="Yi K."/>
        </authorList>
    </citation>
    <scope>NUCLEOTIDE SEQUENCE [LARGE SCALE GENOMIC DNA]</scope>
    <source>
        <strain evidence="2 3">ZYX-F-186</strain>
    </source>
</reference>
<feature type="transmembrane region" description="Helical" evidence="1">
    <location>
        <begin position="116"/>
        <end position="134"/>
    </location>
</feature>
<feature type="transmembrane region" description="Helical" evidence="1">
    <location>
        <begin position="83"/>
        <end position="104"/>
    </location>
</feature>
<gene>
    <name evidence="2" type="ORF">RB614_29845</name>
</gene>